<sequence length="109" mass="12516">MCQQQLVQLQENIHLFDDIDADLYAISVDSPSNHKQLKEAGAFTYSFLTDSSLEVLDHVNMKNDQISYRGVSILDKDGAYVYHEINDLWGEQIEETSAKIHEQIKELND</sequence>
<proteinExistence type="predicted"/>
<dbReference type="InterPro" id="IPR000866">
    <property type="entry name" value="AhpC/TSA"/>
</dbReference>
<comment type="caution">
    <text evidence="3">The sequence shown here is derived from an EMBL/GenBank/DDBJ whole genome shotgun (WGS) entry which is preliminary data.</text>
</comment>
<keyword evidence="4" id="KW-1185">Reference proteome</keyword>
<accession>A0ABU3XAT7</accession>
<evidence type="ECO:0000313" key="3">
    <source>
        <dbReference type="EMBL" id="MDV2685012.1"/>
    </source>
</evidence>
<gene>
    <name evidence="3" type="ORF">RYX56_11585</name>
</gene>
<evidence type="ECO:0000259" key="2">
    <source>
        <dbReference type="Pfam" id="PF00578"/>
    </source>
</evidence>
<protein>
    <submittedName>
        <fullName evidence="3">Redoxin domain-containing protein</fullName>
    </submittedName>
</protein>
<dbReference type="SUPFAM" id="SSF52833">
    <property type="entry name" value="Thioredoxin-like"/>
    <property type="match status" value="1"/>
</dbReference>
<feature type="domain" description="Alkyl hydroperoxide reductase subunit C/ Thiol specific antioxidant" evidence="2">
    <location>
        <begin position="2"/>
        <end position="79"/>
    </location>
</feature>
<dbReference type="Pfam" id="PF00578">
    <property type="entry name" value="AhpC-TSA"/>
    <property type="match status" value="1"/>
</dbReference>
<evidence type="ECO:0000313" key="4">
    <source>
        <dbReference type="Proteomes" id="UP001287282"/>
    </source>
</evidence>
<dbReference type="InterPro" id="IPR036249">
    <property type="entry name" value="Thioredoxin-like_sf"/>
</dbReference>
<dbReference type="Gene3D" id="3.40.30.10">
    <property type="entry name" value="Glutaredoxin"/>
    <property type="match status" value="1"/>
</dbReference>
<keyword evidence="1" id="KW-1015">Disulfide bond</keyword>
<organism evidence="3 4">
    <name type="scientific">Alkalihalophilus lindianensis</name>
    <dbReference type="NCBI Taxonomy" id="1630542"/>
    <lineage>
        <taxon>Bacteria</taxon>
        <taxon>Bacillati</taxon>
        <taxon>Bacillota</taxon>
        <taxon>Bacilli</taxon>
        <taxon>Bacillales</taxon>
        <taxon>Bacillaceae</taxon>
        <taxon>Alkalihalophilus</taxon>
    </lineage>
</organism>
<dbReference type="EMBL" id="JAWJBA010000003">
    <property type="protein sequence ID" value="MDV2685012.1"/>
    <property type="molecule type" value="Genomic_DNA"/>
</dbReference>
<reference evidence="3 4" key="1">
    <citation type="submission" date="2023-10" db="EMBL/GenBank/DDBJ databases">
        <title>Screening of Alkalihalobacillus lindianensis BZ-TG-R113 and Its Alleviation of Salt Stress on Rapeseed Growth.</title>
        <authorList>
            <person name="Zhao B."/>
            <person name="Guo T."/>
        </authorList>
    </citation>
    <scope>NUCLEOTIDE SEQUENCE [LARGE SCALE GENOMIC DNA]</scope>
    <source>
        <strain evidence="3 4">BZ-TG-R113</strain>
    </source>
</reference>
<evidence type="ECO:0000256" key="1">
    <source>
        <dbReference type="ARBA" id="ARBA00023157"/>
    </source>
</evidence>
<dbReference type="Proteomes" id="UP001287282">
    <property type="component" value="Unassembled WGS sequence"/>
</dbReference>
<dbReference type="RefSeq" id="WP_317122385.1">
    <property type="nucleotide sequence ID" value="NZ_JAWJBA010000003.1"/>
</dbReference>
<name>A0ABU3XAT7_9BACI</name>